<reference evidence="5" key="1">
    <citation type="journal article" date="2019" name="Int. J. Syst. Evol. Microbiol.">
        <title>The Global Catalogue of Microorganisms (GCM) 10K type strain sequencing project: providing services to taxonomists for standard genome sequencing and annotation.</title>
        <authorList>
            <consortium name="The Broad Institute Genomics Platform"/>
            <consortium name="The Broad Institute Genome Sequencing Center for Infectious Disease"/>
            <person name="Wu L."/>
            <person name="Ma J."/>
        </authorList>
    </citation>
    <scope>NUCLEOTIDE SEQUENCE [LARGE SCALE GENOMIC DNA]</scope>
    <source>
        <strain evidence="5">KCTC 3950</strain>
    </source>
</reference>
<comment type="caution">
    <text evidence="4">The sequence shown here is derived from an EMBL/GenBank/DDBJ whole genome shotgun (WGS) entry which is preliminary data.</text>
</comment>
<protein>
    <submittedName>
        <fullName evidence="4">CapA family protein</fullName>
    </submittedName>
</protein>
<keyword evidence="5" id="KW-1185">Reference proteome</keyword>
<dbReference type="Pfam" id="PF09587">
    <property type="entry name" value="PGA_cap"/>
    <property type="match status" value="1"/>
</dbReference>
<dbReference type="InterPro" id="IPR052169">
    <property type="entry name" value="CW_Biosynth-Accessory"/>
</dbReference>
<comment type="similarity">
    <text evidence="1">Belongs to the CapA family.</text>
</comment>
<dbReference type="SMART" id="SM00854">
    <property type="entry name" value="PGA_cap"/>
    <property type="match status" value="1"/>
</dbReference>
<dbReference type="PANTHER" id="PTHR33393">
    <property type="entry name" value="POLYGLUTAMINE SYNTHESIS ACCESSORY PROTEIN RV0574C-RELATED"/>
    <property type="match status" value="1"/>
</dbReference>
<name>A0ABW5PCA0_9BACL</name>
<dbReference type="InterPro" id="IPR019079">
    <property type="entry name" value="Capsule_synth_CapA"/>
</dbReference>
<evidence type="ECO:0000256" key="2">
    <source>
        <dbReference type="SAM" id="SignalP"/>
    </source>
</evidence>
<dbReference type="Proteomes" id="UP001597541">
    <property type="component" value="Unassembled WGS sequence"/>
</dbReference>
<dbReference type="SUPFAM" id="SSF56300">
    <property type="entry name" value="Metallo-dependent phosphatases"/>
    <property type="match status" value="1"/>
</dbReference>
<evidence type="ECO:0000259" key="3">
    <source>
        <dbReference type="SMART" id="SM00854"/>
    </source>
</evidence>
<evidence type="ECO:0000313" key="5">
    <source>
        <dbReference type="Proteomes" id="UP001597541"/>
    </source>
</evidence>
<dbReference type="RefSeq" id="WP_377602130.1">
    <property type="nucleotide sequence ID" value="NZ_JBHUME010000007.1"/>
</dbReference>
<sequence length="340" mass="37166">MKQRAVALLIILCLSILLLPSVQADTGPVSMTFAGDVLLDGYVGNQIKKNGTAYPFQKVAPVLRAADISFVNLETPVSVRGSKLEGKMFTFRSEPKTLDGLVYAGVDGVTLANNHILDYGQTAMLDTLVHLDRKGIGHTGAGKDAEQAFRPFIKNVKGRKIAIVGVTRVMEDRSWHAGTRKPGAASAFTDKPMLDYIKKTAGQSDFTVVYVHWNKEFSFTPEAYARDLARKLIDNGVDLVVGAHSHTLMGAEFYKHKPIFYSLGNFVFNQSTRGGAVTTLSMMLKVYWDGSKTTTAIVPAKISGGQPRLMDQAFNQSIIAHVNRYSYNAKVSSNGVVKEK</sequence>
<keyword evidence="2" id="KW-0732">Signal</keyword>
<dbReference type="CDD" id="cd07381">
    <property type="entry name" value="MPP_CapA"/>
    <property type="match status" value="1"/>
</dbReference>
<accession>A0ABW5PCA0</accession>
<dbReference type="PANTHER" id="PTHR33393:SF13">
    <property type="entry name" value="PGA BIOSYNTHESIS PROTEIN CAPA"/>
    <property type="match status" value="1"/>
</dbReference>
<feature type="signal peptide" evidence="2">
    <location>
        <begin position="1"/>
        <end position="24"/>
    </location>
</feature>
<proteinExistence type="inferred from homology"/>
<evidence type="ECO:0000256" key="1">
    <source>
        <dbReference type="ARBA" id="ARBA00005662"/>
    </source>
</evidence>
<dbReference type="EMBL" id="JBHUME010000007">
    <property type="protein sequence ID" value="MFD2612509.1"/>
    <property type="molecule type" value="Genomic_DNA"/>
</dbReference>
<feature type="domain" description="Capsule synthesis protein CapA" evidence="3">
    <location>
        <begin position="30"/>
        <end position="270"/>
    </location>
</feature>
<dbReference type="Gene3D" id="3.60.21.10">
    <property type="match status" value="1"/>
</dbReference>
<dbReference type="InterPro" id="IPR029052">
    <property type="entry name" value="Metallo-depent_PP-like"/>
</dbReference>
<gene>
    <name evidence="4" type="ORF">ACFSUF_08750</name>
</gene>
<evidence type="ECO:0000313" key="4">
    <source>
        <dbReference type="EMBL" id="MFD2612509.1"/>
    </source>
</evidence>
<organism evidence="4 5">
    <name type="scientific">Paenibacillus gansuensis</name>
    <dbReference type="NCBI Taxonomy" id="306542"/>
    <lineage>
        <taxon>Bacteria</taxon>
        <taxon>Bacillati</taxon>
        <taxon>Bacillota</taxon>
        <taxon>Bacilli</taxon>
        <taxon>Bacillales</taxon>
        <taxon>Paenibacillaceae</taxon>
        <taxon>Paenibacillus</taxon>
    </lineage>
</organism>
<feature type="chain" id="PRO_5045615943" evidence="2">
    <location>
        <begin position="25"/>
        <end position="340"/>
    </location>
</feature>